<feature type="compositionally biased region" description="Basic and acidic residues" evidence="8">
    <location>
        <begin position="370"/>
        <end position="379"/>
    </location>
</feature>
<comment type="similarity">
    <text evidence="2">Belongs to the IBD2 family.</text>
</comment>
<keyword evidence="7" id="KW-0175">Coiled coil</keyword>
<evidence type="ECO:0000256" key="1">
    <source>
        <dbReference type="ARBA" id="ARBA00004647"/>
    </source>
</evidence>
<reference evidence="10" key="1">
    <citation type="submission" date="2016-05" db="EMBL/GenBank/DDBJ databases">
        <title>Comparative genomics of biotechnologically important yeasts.</title>
        <authorList>
            <consortium name="DOE Joint Genome Institute"/>
            <person name="Riley R."/>
            <person name="Haridas S."/>
            <person name="Wolfe K.H."/>
            <person name="Lopes M.R."/>
            <person name="Hittinger C.T."/>
            <person name="Goker M."/>
            <person name="Salamov A."/>
            <person name="Wisecaver J."/>
            <person name="Long T.M."/>
            <person name="Aerts A.L."/>
            <person name="Barry K."/>
            <person name="Choi C."/>
            <person name="Clum A."/>
            <person name="Coughlan A.Y."/>
            <person name="Deshpande S."/>
            <person name="Douglass A.P."/>
            <person name="Hanson S.J."/>
            <person name="Klenk H.-P."/>
            <person name="Labutti K."/>
            <person name="Lapidus A."/>
            <person name="Lindquist E."/>
            <person name="Lipzen A."/>
            <person name="Meier-Kolthoff J.P."/>
            <person name="Ohm R.A."/>
            <person name="Otillar R.P."/>
            <person name="Pangilinan J."/>
            <person name="Peng Y."/>
            <person name="Rokas A."/>
            <person name="Rosa C.A."/>
            <person name="Scheuner C."/>
            <person name="Sibirny A.A."/>
            <person name="Slot J.C."/>
            <person name="Stielow J.B."/>
            <person name="Sun H."/>
            <person name="Kurtzman C.P."/>
            <person name="Blackwell M."/>
            <person name="Grigoriev I.V."/>
            <person name="Jeffries T.W."/>
        </authorList>
    </citation>
    <scope>NUCLEOTIDE SEQUENCE [LARGE SCALE GENOMIC DNA]</scope>
    <source>
        <strain evidence="10">NRRL Y-17324</strain>
    </source>
</reference>
<feature type="compositionally biased region" description="Basic and acidic residues" evidence="8">
    <location>
        <begin position="122"/>
        <end position="153"/>
    </location>
</feature>
<accession>A0A1E4SDF3</accession>
<dbReference type="GO" id="GO:0000922">
    <property type="term" value="C:spindle pole"/>
    <property type="evidence" value="ECO:0007669"/>
    <property type="project" value="UniProtKB-SubCell"/>
</dbReference>
<evidence type="ECO:0000256" key="2">
    <source>
        <dbReference type="ARBA" id="ARBA00008285"/>
    </source>
</evidence>
<evidence type="ECO:0000256" key="7">
    <source>
        <dbReference type="SAM" id="Coils"/>
    </source>
</evidence>
<feature type="coiled-coil region" evidence="7">
    <location>
        <begin position="57"/>
        <end position="93"/>
    </location>
</feature>
<gene>
    <name evidence="9" type="ORF">CANTADRAFT_35223</name>
</gene>
<name>A0A1E4SDF3_9ASCO</name>
<protein>
    <recommendedName>
        <fullName evidence="3">Protein IBD2</fullName>
    </recommendedName>
</protein>
<dbReference type="GeneID" id="30982760"/>
<evidence type="ECO:0000256" key="6">
    <source>
        <dbReference type="ARBA" id="ARBA00023306"/>
    </source>
</evidence>
<evidence type="ECO:0000313" key="10">
    <source>
        <dbReference type="Proteomes" id="UP000094285"/>
    </source>
</evidence>
<dbReference type="AlphaFoldDB" id="A0A1E4SDF3"/>
<evidence type="ECO:0000256" key="5">
    <source>
        <dbReference type="ARBA" id="ARBA00023212"/>
    </source>
</evidence>
<organism evidence="9 10">
    <name type="scientific">Suhomyces tanzawaensis NRRL Y-17324</name>
    <dbReference type="NCBI Taxonomy" id="984487"/>
    <lineage>
        <taxon>Eukaryota</taxon>
        <taxon>Fungi</taxon>
        <taxon>Dikarya</taxon>
        <taxon>Ascomycota</taxon>
        <taxon>Saccharomycotina</taxon>
        <taxon>Pichiomycetes</taxon>
        <taxon>Debaryomycetaceae</taxon>
        <taxon>Suhomyces</taxon>
    </lineage>
</organism>
<comment type="subcellular location">
    <subcellularLocation>
        <location evidence="1">Cytoplasm</location>
        <location evidence="1">Cytoskeleton</location>
        <location evidence="1">Spindle pole</location>
    </subcellularLocation>
</comment>
<evidence type="ECO:0000256" key="8">
    <source>
        <dbReference type="SAM" id="MobiDB-lite"/>
    </source>
</evidence>
<dbReference type="Proteomes" id="UP000094285">
    <property type="component" value="Unassembled WGS sequence"/>
</dbReference>
<feature type="region of interest" description="Disordered" evidence="8">
    <location>
        <begin position="257"/>
        <end position="302"/>
    </location>
</feature>
<keyword evidence="10" id="KW-1185">Reference proteome</keyword>
<dbReference type="InterPro" id="IPR026231">
    <property type="entry name" value="IBD2"/>
</dbReference>
<proteinExistence type="inferred from homology"/>
<dbReference type="RefSeq" id="XP_020062673.1">
    <property type="nucleotide sequence ID" value="XM_020208623.1"/>
</dbReference>
<evidence type="ECO:0000256" key="3">
    <source>
        <dbReference type="ARBA" id="ARBA00018145"/>
    </source>
</evidence>
<feature type="region of interest" description="Disordered" evidence="8">
    <location>
        <begin position="344"/>
        <end position="379"/>
    </location>
</feature>
<dbReference type="OrthoDB" id="4081922at2759"/>
<dbReference type="EMBL" id="KV453915">
    <property type="protein sequence ID" value="ODV77551.1"/>
    <property type="molecule type" value="Genomic_DNA"/>
</dbReference>
<dbReference type="GO" id="GO:0007094">
    <property type="term" value="P:mitotic spindle assembly checkpoint signaling"/>
    <property type="evidence" value="ECO:0007669"/>
    <property type="project" value="InterPro"/>
</dbReference>
<keyword evidence="5" id="KW-0206">Cytoskeleton</keyword>
<dbReference type="PRINTS" id="PR02099">
    <property type="entry name" value="PROTEINIBD2"/>
</dbReference>
<keyword evidence="6" id="KW-0131">Cell cycle</keyword>
<feature type="non-terminal residue" evidence="9">
    <location>
        <position position="1"/>
    </location>
</feature>
<keyword evidence="4" id="KW-0963">Cytoplasm</keyword>
<evidence type="ECO:0000256" key="4">
    <source>
        <dbReference type="ARBA" id="ARBA00022490"/>
    </source>
</evidence>
<evidence type="ECO:0000313" key="9">
    <source>
        <dbReference type="EMBL" id="ODV77551.1"/>
    </source>
</evidence>
<feature type="compositionally biased region" description="Basic residues" evidence="8">
    <location>
        <begin position="272"/>
        <end position="282"/>
    </location>
</feature>
<feature type="non-terminal residue" evidence="9">
    <location>
        <position position="379"/>
    </location>
</feature>
<sequence>PGQLDHKRLFELVSKNYETWLQAMSKKLQDEENYLPFPNENDDPEIKDDSAFNFSLLEALEKASNDFSDKINKLDEEKVFNQIQDKMDNVEDEVRESFLKESEMDFLRNKISQMIRSNEFTINREGRPPARSGKREGFSLYDTKDEEGLHEGNTDGYDYDYDDQGDYDIEEINGDEYQYKYSPTHHIEVELNATSECDEHGFDGCDCPSYRTIGADRNAYDEDGPSCEFTFEYDHTGKLVPIYNNVEEKLRMMTLQSRDSQSFIEHGDDNKKKKKKKKKKNKNTQGQQNSQPNQSQPPNQPPHFCLFCEYETIFGTKPRQMIKWYEQQSRKDARYRETIKKKLANAKQRAIRKQKELRQQQLQESGAHPDPQDAEKDIH</sequence>
<feature type="region of interest" description="Disordered" evidence="8">
    <location>
        <begin position="120"/>
        <end position="161"/>
    </location>
</feature>
<feature type="compositionally biased region" description="Low complexity" evidence="8">
    <location>
        <begin position="287"/>
        <end position="297"/>
    </location>
</feature>